<dbReference type="InterPro" id="IPR027417">
    <property type="entry name" value="P-loop_NTPase"/>
</dbReference>
<accession>A7T019</accession>
<dbReference type="AlphaFoldDB" id="A7T019"/>
<gene>
    <name evidence="2" type="ORF">NEMVEDRAFT_v1g220219</name>
</gene>
<dbReference type="eggNOG" id="KOG0987">
    <property type="taxonomic scope" value="Eukaryota"/>
</dbReference>
<evidence type="ECO:0008006" key="4">
    <source>
        <dbReference type="Google" id="ProtNLM"/>
    </source>
</evidence>
<dbReference type="Proteomes" id="UP000001593">
    <property type="component" value="Unassembled WGS sequence"/>
</dbReference>
<evidence type="ECO:0000256" key="1">
    <source>
        <dbReference type="SAM" id="MobiDB-lite"/>
    </source>
</evidence>
<dbReference type="PANTHER" id="PTHR47642">
    <property type="entry name" value="ATP-DEPENDENT DNA HELICASE"/>
    <property type="match status" value="1"/>
</dbReference>
<name>A7T019_NEMVE</name>
<dbReference type="SUPFAM" id="SSF52540">
    <property type="entry name" value="P-loop containing nucleoside triphosphate hydrolases"/>
    <property type="match status" value="1"/>
</dbReference>
<proteinExistence type="predicted"/>
<protein>
    <recommendedName>
        <fullName evidence="4">ATP-dependent DNA helicase</fullName>
    </recommendedName>
</protein>
<dbReference type="HOGENOM" id="CLU_1469901_0_0_1"/>
<dbReference type="CDD" id="cd18809">
    <property type="entry name" value="SF1_C_RecD"/>
    <property type="match status" value="1"/>
</dbReference>
<dbReference type="Gene3D" id="3.40.50.300">
    <property type="entry name" value="P-loop containing nucleotide triphosphate hydrolases"/>
    <property type="match status" value="1"/>
</dbReference>
<evidence type="ECO:0000313" key="3">
    <source>
        <dbReference type="Proteomes" id="UP000001593"/>
    </source>
</evidence>
<reference evidence="2 3" key="1">
    <citation type="journal article" date="2007" name="Science">
        <title>Sea anemone genome reveals ancestral eumetazoan gene repertoire and genomic organization.</title>
        <authorList>
            <person name="Putnam N.H."/>
            <person name="Srivastava M."/>
            <person name="Hellsten U."/>
            <person name="Dirks B."/>
            <person name="Chapman J."/>
            <person name="Salamov A."/>
            <person name="Terry A."/>
            <person name="Shapiro H."/>
            <person name="Lindquist E."/>
            <person name="Kapitonov V.V."/>
            <person name="Jurka J."/>
            <person name="Genikhovich G."/>
            <person name="Grigoriev I.V."/>
            <person name="Lucas S.M."/>
            <person name="Steele R.E."/>
            <person name="Finnerty J.R."/>
            <person name="Technau U."/>
            <person name="Martindale M.Q."/>
            <person name="Rokhsar D.S."/>
        </authorList>
    </citation>
    <scope>NUCLEOTIDE SEQUENCE [LARGE SCALE GENOMIC DNA]</scope>
    <source>
        <strain evidence="3">CH2 X CH6</strain>
    </source>
</reference>
<dbReference type="InterPro" id="IPR051055">
    <property type="entry name" value="PIF1_helicase"/>
</dbReference>
<organism evidence="2 3">
    <name type="scientific">Nematostella vectensis</name>
    <name type="common">Starlet sea anemone</name>
    <dbReference type="NCBI Taxonomy" id="45351"/>
    <lineage>
        <taxon>Eukaryota</taxon>
        <taxon>Metazoa</taxon>
        <taxon>Cnidaria</taxon>
        <taxon>Anthozoa</taxon>
        <taxon>Hexacorallia</taxon>
        <taxon>Actiniaria</taxon>
        <taxon>Edwardsiidae</taxon>
        <taxon>Nematostella</taxon>
    </lineage>
</organism>
<dbReference type="PANTHER" id="PTHR47642:SF5">
    <property type="entry name" value="ATP-DEPENDENT DNA HELICASE"/>
    <property type="match status" value="1"/>
</dbReference>
<dbReference type="STRING" id="45351.A7T019"/>
<evidence type="ECO:0000313" key="2">
    <source>
        <dbReference type="EMBL" id="EDO30695.1"/>
    </source>
</evidence>
<keyword evidence="3" id="KW-1185">Reference proteome</keyword>
<feature type="region of interest" description="Disordered" evidence="1">
    <location>
        <begin position="89"/>
        <end position="128"/>
    </location>
</feature>
<dbReference type="EMBL" id="DS469994">
    <property type="protein sequence ID" value="EDO30695.1"/>
    <property type="molecule type" value="Genomic_DNA"/>
</dbReference>
<dbReference type="InParanoid" id="A7T019"/>
<feature type="region of interest" description="Disordered" evidence="1">
    <location>
        <begin position="1"/>
        <end position="34"/>
    </location>
</feature>
<feature type="compositionally biased region" description="Polar residues" evidence="1">
    <location>
        <begin position="109"/>
        <end position="119"/>
    </location>
</feature>
<sequence>MDKLRSLNKPIATIKARHSGGAQTLSADEIGGEKSERQQLPLKLAWAMTIHKSQGLTLKKAWVDIGTSEKSPGMTYVALSRDFYAYKNPLNDSRKQKDSSKLPSIHWKMSSQESSSNPNPDCHKGYIHNVSPVKRSKNKNQWFDYQLQVSPTKVRRFVGFNIPSHANLKEHEESKTAVALGTQN</sequence>